<dbReference type="AlphaFoldDB" id="A0ABD3B3G5"/>
<accession>A0ABD3B3G5</accession>
<evidence type="ECO:0000313" key="2">
    <source>
        <dbReference type="Proteomes" id="UP001630127"/>
    </source>
</evidence>
<protein>
    <submittedName>
        <fullName evidence="1">Uncharacterized protein</fullName>
    </submittedName>
</protein>
<keyword evidence="2" id="KW-1185">Reference proteome</keyword>
<evidence type="ECO:0000313" key="1">
    <source>
        <dbReference type="EMBL" id="KAL3537891.1"/>
    </source>
</evidence>
<dbReference type="EMBL" id="JBJUIK010000001">
    <property type="protein sequence ID" value="KAL3537891.1"/>
    <property type="molecule type" value="Genomic_DNA"/>
</dbReference>
<dbReference type="Proteomes" id="UP001630127">
    <property type="component" value="Unassembled WGS sequence"/>
</dbReference>
<sequence length="268" mass="29878">MIESMNSGSFLSLRDDQAYELLENLSVNSQQWDFSSHRDKSSRKSSPYEISEDSSVKMMLEKLAKKLDSLDLKSSTNSRDASSVCLSPMHLTQACPSKVRYPDCHAEQANALNFNGRPLGPTPNADNQIPLILSCLFLATSIALINCRNGVMQISFGNKKAELNIFGISRQQPNLDNVNEVNLIDSLTHSTFLQSHYHDFFEACLTYFGCDLGFDKSIEVNTLLDSVPLMKIQSWQPKFEPLVASSSLPRLLSIVEPPKLDLKPSPDT</sequence>
<gene>
    <name evidence="1" type="ORF">ACH5RR_001257</name>
</gene>
<comment type="caution">
    <text evidence="1">The sequence shown here is derived from an EMBL/GenBank/DDBJ whole genome shotgun (WGS) entry which is preliminary data.</text>
</comment>
<proteinExistence type="predicted"/>
<reference evidence="1 2" key="1">
    <citation type="submission" date="2024-11" db="EMBL/GenBank/DDBJ databases">
        <title>A near-complete genome assembly of Cinchona calisaya.</title>
        <authorList>
            <person name="Lian D.C."/>
            <person name="Zhao X.W."/>
            <person name="Wei L."/>
        </authorList>
    </citation>
    <scope>NUCLEOTIDE SEQUENCE [LARGE SCALE GENOMIC DNA]</scope>
    <source>
        <tissue evidence="1">Nenye</tissue>
    </source>
</reference>
<organism evidence="1 2">
    <name type="scientific">Cinchona calisaya</name>
    <dbReference type="NCBI Taxonomy" id="153742"/>
    <lineage>
        <taxon>Eukaryota</taxon>
        <taxon>Viridiplantae</taxon>
        <taxon>Streptophyta</taxon>
        <taxon>Embryophyta</taxon>
        <taxon>Tracheophyta</taxon>
        <taxon>Spermatophyta</taxon>
        <taxon>Magnoliopsida</taxon>
        <taxon>eudicotyledons</taxon>
        <taxon>Gunneridae</taxon>
        <taxon>Pentapetalae</taxon>
        <taxon>asterids</taxon>
        <taxon>lamiids</taxon>
        <taxon>Gentianales</taxon>
        <taxon>Rubiaceae</taxon>
        <taxon>Cinchonoideae</taxon>
        <taxon>Cinchoneae</taxon>
        <taxon>Cinchona</taxon>
    </lineage>
</organism>
<name>A0ABD3B3G5_9GENT</name>